<evidence type="ECO:0000259" key="9">
    <source>
        <dbReference type="PROSITE" id="PS51085"/>
    </source>
</evidence>
<sequence length="99" mass="10937">MATYKVKFVGGPNNIDQEIECKDDQYILEAAEEDGLDLPYSCRAGACSSCTGKIKEGDVDQTEQAFLDEEKMEAGFVLTCVAYPQSDCVIEVHAEEELF</sequence>
<comment type="cofactor">
    <cofactor evidence="8">
        <name>[2Fe-2S] cluster</name>
        <dbReference type="ChEBI" id="CHEBI:190135"/>
    </cofactor>
    <text evidence="8">Binds 1 [2Fe-2S] cluster.</text>
</comment>
<comment type="similarity">
    <text evidence="1 8">Belongs to the 2Fe2S plant-type ferredoxin family.</text>
</comment>
<dbReference type="InterPro" id="IPR012675">
    <property type="entry name" value="Beta-grasp_dom_sf"/>
</dbReference>
<dbReference type="PROSITE" id="PS00197">
    <property type="entry name" value="2FE2S_FER_1"/>
    <property type="match status" value="1"/>
</dbReference>
<dbReference type="PANTHER" id="PTHR43112">
    <property type="entry name" value="FERREDOXIN"/>
    <property type="match status" value="1"/>
</dbReference>
<keyword evidence="5 8" id="KW-0249">Electron transport</keyword>
<proteinExistence type="inferred from homology"/>
<dbReference type="FunFam" id="3.10.20.30:FF:000014">
    <property type="entry name" value="Ferredoxin"/>
    <property type="match status" value="1"/>
</dbReference>
<keyword evidence="7 8" id="KW-0411">Iron-sulfur</keyword>
<keyword evidence="6 8" id="KW-0408">Iron</keyword>
<dbReference type="PROSITE" id="PS51085">
    <property type="entry name" value="2FE2S_FER_2"/>
    <property type="match status" value="1"/>
</dbReference>
<keyword evidence="8" id="KW-0150">Chloroplast</keyword>
<reference evidence="10" key="1">
    <citation type="journal article" date="2021" name="Genome Biol. Evol.">
        <title>Genomic rearrangements and sequence evolution across brown algal organelles.</title>
        <authorList>
            <person name="Starko S."/>
            <person name="Bringloe T.T."/>
            <person name="Gomez M.S."/>
            <person name="Darby H."/>
            <person name="Graham S.W."/>
            <person name="Martone P.T."/>
        </authorList>
    </citation>
    <scope>NUCLEOTIDE SEQUENCE</scope>
</reference>
<keyword evidence="3 8" id="KW-0001">2Fe-2S</keyword>
<keyword evidence="4 8" id="KW-0479">Metal-binding</keyword>
<dbReference type="CDD" id="cd00207">
    <property type="entry name" value="fer2"/>
    <property type="match status" value="1"/>
</dbReference>
<protein>
    <recommendedName>
        <fullName evidence="8">Ferredoxin</fullName>
    </recommendedName>
</protein>
<dbReference type="InterPro" id="IPR001041">
    <property type="entry name" value="2Fe-2S_ferredoxin-type"/>
</dbReference>
<dbReference type="InterPro" id="IPR006058">
    <property type="entry name" value="2Fe2S_fd_BS"/>
</dbReference>
<evidence type="ECO:0000256" key="5">
    <source>
        <dbReference type="ARBA" id="ARBA00022982"/>
    </source>
</evidence>
<dbReference type="GO" id="GO:0009055">
    <property type="term" value="F:electron transfer activity"/>
    <property type="evidence" value="ECO:0007669"/>
    <property type="project" value="InterPro"/>
</dbReference>
<evidence type="ECO:0000256" key="8">
    <source>
        <dbReference type="RuleBase" id="RU364001"/>
    </source>
</evidence>
<keyword evidence="8 10" id="KW-0934">Plastid</keyword>
<evidence type="ECO:0000256" key="7">
    <source>
        <dbReference type="ARBA" id="ARBA00023014"/>
    </source>
</evidence>
<gene>
    <name evidence="10" type="primary">petF</name>
</gene>
<geneLocation type="plastid" evidence="10"/>
<organism evidence="10">
    <name type="scientific">Desmarestia aculeata</name>
    <dbReference type="NCBI Taxonomy" id="62298"/>
    <lineage>
        <taxon>Eukaryota</taxon>
        <taxon>Sar</taxon>
        <taxon>Stramenopiles</taxon>
        <taxon>Ochrophyta</taxon>
        <taxon>PX clade</taxon>
        <taxon>Phaeophyceae</taxon>
        <taxon>Desmarestiales</taxon>
        <taxon>Desmarestiaceae</taxon>
        <taxon>Desmarestia</taxon>
    </lineage>
</organism>
<dbReference type="Pfam" id="PF00111">
    <property type="entry name" value="Fer2"/>
    <property type="match status" value="1"/>
</dbReference>
<dbReference type="Gene3D" id="3.10.20.30">
    <property type="match status" value="1"/>
</dbReference>
<dbReference type="AlphaFoldDB" id="A0A8F0K095"/>
<evidence type="ECO:0000256" key="3">
    <source>
        <dbReference type="ARBA" id="ARBA00022714"/>
    </source>
</evidence>
<dbReference type="GO" id="GO:0022900">
    <property type="term" value="P:electron transport chain"/>
    <property type="evidence" value="ECO:0007669"/>
    <property type="project" value="InterPro"/>
</dbReference>
<dbReference type="PANTHER" id="PTHR43112:SF3">
    <property type="entry name" value="FERREDOXIN-2, CHLOROPLASTIC"/>
    <property type="match status" value="1"/>
</dbReference>
<dbReference type="EMBL" id="MZ156041">
    <property type="protein sequence ID" value="QWK43743.1"/>
    <property type="molecule type" value="Genomic_DNA"/>
</dbReference>
<dbReference type="GO" id="GO:0051537">
    <property type="term" value="F:2 iron, 2 sulfur cluster binding"/>
    <property type="evidence" value="ECO:0007669"/>
    <property type="project" value="UniProtKB-KW"/>
</dbReference>
<feature type="domain" description="2Fe-2S ferredoxin-type" evidence="9">
    <location>
        <begin position="4"/>
        <end position="96"/>
    </location>
</feature>
<dbReference type="SUPFAM" id="SSF54292">
    <property type="entry name" value="2Fe-2S ferredoxin-like"/>
    <property type="match status" value="1"/>
</dbReference>
<evidence type="ECO:0000256" key="6">
    <source>
        <dbReference type="ARBA" id="ARBA00023004"/>
    </source>
</evidence>
<dbReference type="NCBIfam" id="TIGR02008">
    <property type="entry name" value="fdx_plant"/>
    <property type="match status" value="1"/>
</dbReference>
<evidence type="ECO:0000256" key="1">
    <source>
        <dbReference type="ARBA" id="ARBA00007874"/>
    </source>
</evidence>
<dbReference type="GO" id="GO:0046872">
    <property type="term" value="F:metal ion binding"/>
    <property type="evidence" value="ECO:0007669"/>
    <property type="project" value="UniProtKB-KW"/>
</dbReference>
<evidence type="ECO:0000256" key="4">
    <source>
        <dbReference type="ARBA" id="ARBA00022723"/>
    </source>
</evidence>
<keyword evidence="2 8" id="KW-0813">Transport</keyword>
<dbReference type="GO" id="GO:0009507">
    <property type="term" value="C:chloroplast"/>
    <property type="evidence" value="ECO:0007669"/>
    <property type="project" value="UniProtKB-SubCell"/>
</dbReference>
<accession>A0A8F0K095</accession>
<evidence type="ECO:0000256" key="2">
    <source>
        <dbReference type="ARBA" id="ARBA00022448"/>
    </source>
</evidence>
<comment type="function">
    <text evidence="8">Ferredoxins are iron-sulfur proteins that transfer electrons in a wide variety of metabolic reactions.</text>
</comment>
<evidence type="ECO:0000313" key="10">
    <source>
        <dbReference type="EMBL" id="QWK43743.1"/>
    </source>
</evidence>
<dbReference type="InterPro" id="IPR036010">
    <property type="entry name" value="2Fe-2S_ferredoxin-like_sf"/>
</dbReference>
<comment type="subcellular location">
    <subcellularLocation>
        <location evidence="8">Plastid</location>
        <location evidence="8">Chloroplast</location>
    </subcellularLocation>
</comment>
<dbReference type="InterPro" id="IPR010241">
    <property type="entry name" value="Fd_pln"/>
</dbReference>
<name>A0A8F0K095_9PHAE</name>